<dbReference type="HOGENOM" id="CLU_713453_0_0_0"/>
<evidence type="ECO:0000313" key="1">
    <source>
        <dbReference type="EMBL" id="AEH51217.1"/>
    </source>
</evidence>
<dbReference type="AlphaFoldDB" id="F7YTJ9"/>
<name>F7YTJ9_9THEM</name>
<sequence>MIFKVEFPTYLEQAVRKITNQENISIDCIVKALEGMYNKNEENLVENYSTNYSKEKKIAYLWYYFPYNLFKIHRPLSELHSANLLPEKVNVLDIACGPGTLSVGIAEFYKKLALKNPSKSYLLRICLVDKEEEFLSYAKILLDTVKDSAPKNLKIVYSTVTQTIQPQTRFRVEELFDIICAGNFLNYYEHGKKSMSYLPFFENVLEILDEKGSLILIEQSKKELSRPLKGIRDILVKSRRCNLFSPCLVDPSNGNEKCYDCYQAFEVEIENCGLIQALVDCGANKRKHHTRHPFSYVILRKDGQKRFDKGQRSSRSVFGVVKAKSWDHNSFAICDGENEIWVRLPNHDLIRRIDTGAIVSVKSGRILCNQKEISVQCDSQIEIIREF</sequence>
<keyword evidence="1" id="KW-0547">Nucleotide-binding</keyword>
<accession>F7YTJ9</accession>
<dbReference type="PATRIC" id="fig|688269.3.peg.1174"/>
<dbReference type="SUPFAM" id="SSF53335">
    <property type="entry name" value="S-adenosyl-L-methionine-dependent methyltransferases"/>
    <property type="match status" value="1"/>
</dbReference>
<evidence type="ECO:0000313" key="2">
    <source>
        <dbReference type="Proteomes" id="UP000006804"/>
    </source>
</evidence>
<dbReference type="eggNOG" id="COG5459">
    <property type="taxonomic scope" value="Bacteria"/>
</dbReference>
<dbReference type="KEGG" id="tta:Theth_1142"/>
<gene>
    <name evidence="1" type="ORF">Theth_1142</name>
</gene>
<dbReference type="RefSeq" id="WP_013932436.1">
    <property type="nucleotide sequence ID" value="NC_015707.1"/>
</dbReference>
<dbReference type="CDD" id="cd02440">
    <property type="entry name" value="AdoMet_MTases"/>
    <property type="match status" value="1"/>
</dbReference>
<reference evidence="1 2" key="1">
    <citation type="submission" date="2010-11" db="EMBL/GenBank/DDBJ databases">
        <title>The complete genome of Thermotoga thermarum DSM 5069.</title>
        <authorList>
            <consortium name="US DOE Joint Genome Institute (JGI-PGF)"/>
            <person name="Lucas S."/>
            <person name="Copeland A."/>
            <person name="Lapidus A."/>
            <person name="Bruce D."/>
            <person name="Goodwin L."/>
            <person name="Pitluck S."/>
            <person name="Kyrpides N."/>
            <person name="Mavromatis K."/>
            <person name="Ivanova N."/>
            <person name="Zeytun A."/>
            <person name="Brettin T."/>
            <person name="Detter J.C."/>
            <person name="Tapia R."/>
            <person name="Han C."/>
            <person name="Land M."/>
            <person name="Hauser L."/>
            <person name="Markowitz V."/>
            <person name="Cheng J.-F."/>
            <person name="Hugenholtz P."/>
            <person name="Woyke T."/>
            <person name="Wu D."/>
            <person name="Spring S."/>
            <person name="Schroeder M."/>
            <person name="Brambilla E."/>
            <person name="Klenk H.-P."/>
            <person name="Eisen J.A."/>
        </authorList>
    </citation>
    <scope>NUCLEOTIDE SEQUENCE [LARGE SCALE GENOMIC DNA]</scope>
    <source>
        <strain evidence="1 2">DSM 5069</strain>
    </source>
</reference>
<dbReference type="Gene3D" id="3.40.50.150">
    <property type="entry name" value="Vaccinia Virus protein VP39"/>
    <property type="match status" value="1"/>
</dbReference>
<keyword evidence="2" id="KW-1185">Reference proteome</keyword>
<keyword evidence="1" id="KW-0067">ATP-binding</keyword>
<proteinExistence type="predicted"/>
<dbReference type="STRING" id="688269.Theth_1142"/>
<keyword evidence="1" id="KW-0378">Hydrolase</keyword>
<protein>
    <submittedName>
        <fullName evidence="1">Nucleic acid binding OB-fold tRNA/helicase-type</fullName>
    </submittedName>
</protein>
<dbReference type="EMBL" id="CP002351">
    <property type="protein sequence ID" value="AEH51217.1"/>
    <property type="molecule type" value="Genomic_DNA"/>
</dbReference>
<dbReference type="GO" id="GO:0004386">
    <property type="term" value="F:helicase activity"/>
    <property type="evidence" value="ECO:0007669"/>
    <property type="project" value="UniProtKB-KW"/>
</dbReference>
<organism evidence="1 2">
    <name type="scientific">Pseudothermotoga thermarum DSM 5069</name>
    <dbReference type="NCBI Taxonomy" id="688269"/>
    <lineage>
        <taxon>Bacteria</taxon>
        <taxon>Thermotogati</taxon>
        <taxon>Thermotogota</taxon>
        <taxon>Thermotogae</taxon>
        <taxon>Thermotogales</taxon>
        <taxon>Thermotogaceae</taxon>
        <taxon>Pseudothermotoga</taxon>
    </lineage>
</organism>
<keyword evidence="1" id="KW-0347">Helicase</keyword>
<dbReference type="OrthoDB" id="478756at2"/>
<dbReference type="InterPro" id="IPR029063">
    <property type="entry name" value="SAM-dependent_MTases_sf"/>
</dbReference>
<dbReference type="Proteomes" id="UP000006804">
    <property type="component" value="Chromosome"/>
</dbReference>